<gene>
    <name evidence="2" type="ORF">Ahu01nite_062070</name>
</gene>
<comment type="caution">
    <text evidence="2">The sequence shown here is derived from an EMBL/GenBank/DDBJ whole genome shotgun (WGS) entry which is preliminary data.</text>
</comment>
<keyword evidence="3" id="KW-1185">Reference proteome</keyword>
<reference evidence="2 3" key="1">
    <citation type="submission" date="2021-01" db="EMBL/GenBank/DDBJ databases">
        <title>Whole genome shotgun sequence of Actinoplanes humidus NBRC 14915.</title>
        <authorList>
            <person name="Komaki H."/>
            <person name="Tamura T."/>
        </authorList>
    </citation>
    <scope>NUCLEOTIDE SEQUENCE [LARGE SCALE GENOMIC DNA]</scope>
    <source>
        <strain evidence="2 3">NBRC 14915</strain>
    </source>
</reference>
<evidence type="ECO:0000256" key="1">
    <source>
        <dbReference type="SAM" id="MobiDB-lite"/>
    </source>
</evidence>
<evidence type="ECO:0000313" key="2">
    <source>
        <dbReference type="EMBL" id="GIE23105.1"/>
    </source>
</evidence>
<accession>A0ABQ3ZWY5</accession>
<dbReference type="Proteomes" id="UP000603200">
    <property type="component" value="Unassembled WGS sequence"/>
</dbReference>
<protein>
    <recommendedName>
        <fullName evidence="4">DUF1800 domain-containing protein</fullName>
    </recommendedName>
</protein>
<evidence type="ECO:0008006" key="4">
    <source>
        <dbReference type="Google" id="ProtNLM"/>
    </source>
</evidence>
<feature type="compositionally biased region" description="Pro residues" evidence="1">
    <location>
        <begin position="52"/>
        <end position="64"/>
    </location>
</feature>
<dbReference type="EMBL" id="BOMN01000087">
    <property type="protein sequence ID" value="GIE23105.1"/>
    <property type="molecule type" value="Genomic_DNA"/>
</dbReference>
<organism evidence="2 3">
    <name type="scientific">Winogradskya humida</name>
    <dbReference type="NCBI Taxonomy" id="113566"/>
    <lineage>
        <taxon>Bacteria</taxon>
        <taxon>Bacillati</taxon>
        <taxon>Actinomycetota</taxon>
        <taxon>Actinomycetes</taxon>
        <taxon>Micromonosporales</taxon>
        <taxon>Micromonosporaceae</taxon>
        <taxon>Winogradskya</taxon>
    </lineage>
</organism>
<dbReference type="InterPro" id="IPR014917">
    <property type="entry name" value="DUF1800"/>
</dbReference>
<evidence type="ECO:0000313" key="3">
    <source>
        <dbReference type="Proteomes" id="UP000603200"/>
    </source>
</evidence>
<dbReference type="Pfam" id="PF08811">
    <property type="entry name" value="DUF1800"/>
    <property type="match status" value="1"/>
</dbReference>
<feature type="region of interest" description="Disordered" evidence="1">
    <location>
        <begin position="48"/>
        <end position="76"/>
    </location>
</feature>
<name>A0ABQ3ZWY5_9ACTN</name>
<proteinExistence type="predicted"/>
<sequence>MPPYVRGMTDRQTVSHVLRRLTFGPTATEVDKAEEAGAAATISTALAHRTAPPGPGLSTGPPPAQDADRDARRKARARQNAELDRWWLRQMAADSTAGEKLTFFWHGHWATSIQKVKSAALMYRQQQTFRRYGTGDTGPFIRAMLRDPALILWLDGQQNTAKAPNENLARELMELFTLGVGNYTEDDVRAGAQMLTGWTVDRAAGTSKLIPKRHAQSPVTLLGTTGVTDIDGYADLLARHRAHAPFLAARFWLRYGSGAAPSAAATERLVTAFGPGRDVTAMLRALVLDPEFPATNGQLVKQPVEWVVGAVRQLGIDAGKLDDKQLKQLSAMMRALGQVPFRPPSVGGWPAGTAWLTTASAQVRLRSAPNLVTLAPAAVATLEEAARPDRLDALARLLVIDRWTDRTAAVLAPAAQDPKKLLTLGLATPEYAVH</sequence>